<dbReference type="PANTHER" id="PTHR12608">
    <property type="entry name" value="TRANSMEMBRANE PROTEIN HTP-1 RELATED"/>
    <property type="match status" value="1"/>
</dbReference>
<feature type="transmembrane region" description="Helical" evidence="6">
    <location>
        <begin position="145"/>
        <end position="162"/>
    </location>
</feature>
<dbReference type="GO" id="GO:0032468">
    <property type="term" value="P:Golgi calcium ion homeostasis"/>
    <property type="evidence" value="ECO:0007669"/>
    <property type="project" value="TreeGrafter"/>
</dbReference>
<feature type="transmembrane region" description="Helical" evidence="6">
    <location>
        <begin position="232"/>
        <end position="251"/>
    </location>
</feature>
<sequence length="286" mass="30733">MNSLSLFFLLLLLIFTTASAQESGVETERENYTGSKDLGRRSKIDLGSLAKDSAGDKNDVDSLDLGVNLDSGLGILDAFFASFSMILVSEIGDETFIIAALMAMRHPKSIVLSGALSALIVMTVLSTGLGRIVPNLISRKHTNSAATVLYAFFGLRLLYIAWRSDSKSSQKKEMEEVEEKLESGQGKSSYRRFLSRFCTPIFLESFILTFLAEWGDRSQIATIALATHKNAIGVAIGATLGHTICTSVAVVGGSMLASKISQGTVATVGGLLFLGFSLSSYFYPPL</sequence>
<dbReference type="KEGG" id="csav:115719449"/>
<dbReference type="Gramene" id="novel_model_4857_5bd9a17a">
    <property type="protein sequence ID" value="cds.novel_model_4857_5bd9a17a"/>
    <property type="gene ID" value="novel_gene_2537_5bd9a17a"/>
</dbReference>
<evidence type="ECO:0000313" key="8">
    <source>
        <dbReference type="EnsemblPlants" id="cds.novel_model_4857_5bd9a17a"/>
    </source>
</evidence>
<dbReference type="OrthoDB" id="442680at2759"/>
<evidence type="ECO:0000313" key="7">
    <source>
        <dbReference type="EMBL" id="KAF4355032.1"/>
    </source>
</evidence>
<evidence type="ECO:0000256" key="6">
    <source>
        <dbReference type="RuleBase" id="RU365102"/>
    </source>
</evidence>
<keyword evidence="3 6" id="KW-0812">Transmembrane</keyword>
<evidence type="ECO:0000313" key="10">
    <source>
        <dbReference type="Proteomes" id="UP000596661"/>
    </source>
</evidence>
<accession>A0A7J6E9N0</accession>
<gene>
    <name evidence="8" type="primary">LOC115719449</name>
    <name evidence="7" type="ORF">F8388_026533</name>
</gene>
<dbReference type="GeneID" id="115719449"/>
<feature type="chain" id="PRO_5044519344" description="GDT1 family protein" evidence="6">
    <location>
        <begin position="21"/>
        <end position="286"/>
    </location>
</feature>
<evidence type="ECO:0000256" key="2">
    <source>
        <dbReference type="ARBA" id="ARBA00009190"/>
    </source>
</evidence>
<accession>A0A803R437</accession>
<reference evidence="8 10" key="1">
    <citation type="submission" date="2018-11" db="EMBL/GenBank/DDBJ databases">
        <authorList>
            <person name="Grassa J C."/>
        </authorList>
    </citation>
    <scope>NUCLEOTIDE SEQUENCE [LARGE SCALE GENOMIC DNA]</scope>
</reference>
<keyword evidence="4 6" id="KW-1133">Transmembrane helix</keyword>
<dbReference type="InterPro" id="IPR001727">
    <property type="entry name" value="GDT1-like"/>
</dbReference>
<dbReference type="GO" id="GO:0005384">
    <property type="term" value="F:manganese ion transmembrane transporter activity"/>
    <property type="evidence" value="ECO:0007669"/>
    <property type="project" value="TreeGrafter"/>
</dbReference>
<keyword evidence="6" id="KW-0732">Signal</keyword>
<evidence type="ECO:0000256" key="4">
    <source>
        <dbReference type="ARBA" id="ARBA00022989"/>
    </source>
</evidence>
<dbReference type="Proteomes" id="UP000525078">
    <property type="component" value="Unassembled WGS sequence"/>
</dbReference>
<feature type="transmembrane region" description="Helical" evidence="6">
    <location>
        <begin position="110"/>
        <end position="133"/>
    </location>
</feature>
<keyword evidence="5 6" id="KW-0472">Membrane</keyword>
<comment type="subcellular location">
    <subcellularLocation>
        <location evidence="1 6">Membrane</location>
        <topology evidence="1 6">Multi-pass membrane protein</topology>
    </subcellularLocation>
</comment>
<dbReference type="Proteomes" id="UP000596661">
    <property type="component" value="Chromosome 6"/>
</dbReference>
<dbReference type="PANTHER" id="PTHR12608:SF9">
    <property type="entry name" value="GDT1-LIKE PROTEIN 3"/>
    <property type="match status" value="1"/>
</dbReference>
<reference evidence="8" key="3">
    <citation type="submission" date="2021-03" db="UniProtKB">
        <authorList>
            <consortium name="EnsemblPlants"/>
        </authorList>
    </citation>
    <scope>IDENTIFICATION</scope>
</reference>
<evidence type="ECO:0000256" key="3">
    <source>
        <dbReference type="ARBA" id="ARBA00022692"/>
    </source>
</evidence>
<proteinExistence type="inferred from homology"/>
<protein>
    <recommendedName>
        <fullName evidence="6">GDT1 family protein</fullName>
    </recommendedName>
</protein>
<keyword evidence="10" id="KW-1185">Reference proteome</keyword>
<dbReference type="GO" id="GO:0032472">
    <property type="term" value="P:Golgi calcium ion transport"/>
    <property type="evidence" value="ECO:0007669"/>
    <property type="project" value="TreeGrafter"/>
</dbReference>
<dbReference type="OMA" id="HAIACAM"/>
<dbReference type="EMBL" id="JAATIP010000271">
    <property type="protein sequence ID" value="KAF4355032.1"/>
    <property type="molecule type" value="Genomic_DNA"/>
</dbReference>
<dbReference type="AlphaFoldDB" id="A0A7J6E9N0"/>
<comment type="similarity">
    <text evidence="2 6">Belongs to the GDT1 family.</text>
</comment>
<dbReference type="Pfam" id="PF01169">
    <property type="entry name" value="GDT1"/>
    <property type="match status" value="2"/>
</dbReference>
<dbReference type="GO" id="GO:0015085">
    <property type="term" value="F:calcium ion transmembrane transporter activity"/>
    <property type="evidence" value="ECO:0007669"/>
    <property type="project" value="TreeGrafter"/>
</dbReference>
<evidence type="ECO:0000313" key="9">
    <source>
        <dbReference type="Proteomes" id="UP000525078"/>
    </source>
</evidence>
<evidence type="ECO:0000256" key="1">
    <source>
        <dbReference type="ARBA" id="ARBA00004141"/>
    </source>
</evidence>
<evidence type="ECO:0000256" key="5">
    <source>
        <dbReference type="ARBA" id="ARBA00023136"/>
    </source>
</evidence>
<reference evidence="7 9" key="2">
    <citation type="journal article" date="2020" name="bioRxiv">
        <title>Sequence and annotation of 42 cannabis genomes reveals extensive copy number variation in cannabinoid synthesis and pathogen resistance genes.</title>
        <authorList>
            <person name="Mckernan K.J."/>
            <person name="Helbert Y."/>
            <person name="Kane L.T."/>
            <person name="Ebling H."/>
            <person name="Zhang L."/>
            <person name="Liu B."/>
            <person name="Eaton Z."/>
            <person name="Mclaughlin S."/>
            <person name="Kingan S."/>
            <person name="Baybayan P."/>
            <person name="Concepcion G."/>
            <person name="Jordan M."/>
            <person name="Riva A."/>
            <person name="Barbazuk W."/>
            <person name="Harkins T."/>
        </authorList>
    </citation>
    <scope>NUCLEOTIDE SEQUENCE [LARGE SCALE GENOMIC DNA]</scope>
    <source>
        <strain evidence="9">cv. Jamaican Lion 4</strain>
        <strain evidence="7">Mother</strain>
        <tissue evidence="7">Leaf</tissue>
    </source>
</reference>
<feature type="transmembrane region" description="Helical" evidence="6">
    <location>
        <begin position="193"/>
        <end position="212"/>
    </location>
</feature>
<feature type="signal peptide" evidence="6">
    <location>
        <begin position="1"/>
        <end position="20"/>
    </location>
</feature>
<dbReference type="EMBL" id="UZAU01000566">
    <property type="status" value="NOT_ANNOTATED_CDS"/>
    <property type="molecule type" value="Genomic_DNA"/>
</dbReference>
<name>A0A7J6E9N0_CANSA</name>
<organism evidence="7 9">
    <name type="scientific">Cannabis sativa</name>
    <name type="common">Hemp</name>
    <name type="synonym">Marijuana</name>
    <dbReference type="NCBI Taxonomy" id="3483"/>
    <lineage>
        <taxon>Eukaryota</taxon>
        <taxon>Viridiplantae</taxon>
        <taxon>Streptophyta</taxon>
        <taxon>Embryophyta</taxon>
        <taxon>Tracheophyta</taxon>
        <taxon>Spermatophyta</taxon>
        <taxon>Magnoliopsida</taxon>
        <taxon>eudicotyledons</taxon>
        <taxon>Gunneridae</taxon>
        <taxon>Pentapetalae</taxon>
        <taxon>rosids</taxon>
        <taxon>fabids</taxon>
        <taxon>Rosales</taxon>
        <taxon>Cannabaceae</taxon>
        <taxon>Cannabis</taxon>
    </lineage>
</organism>
<dbReference type="EnsemblPlants" id="novel_model_4857_5bd9a17a">
    <property type="protein sequence ID" value="cds.novel_model_4857_5bd9a17a"/>
    <property type="gene ID" value="novel_gene_2537_5bd9a17a"/>
</dbReference>
<dbReference type="RefSeq" id="XP_030504370.1">
    <property type="nucleotide sequence ID" value="XM_030648510.2"/>
</dbReference>
<feature type="transmembrane region" description="Helical" evidence="6">
    <location>
        <begin position="263"/>
        <end position="283"/>
    </location>
</feature>
<dbReference type="GO" id="GO:0016020">
    <property type="term" value="C:membrane"/>
    <property type="evidence" value="ECO:0007669"/>
    <property type="project" value="UniProtKB-SubCell"/>
</dbReference>
<dbReference type="GO" id="GO:0005794">
    <property type="term" value="C:Golgi apparatus"/>
    <property type="evidence" value="ECO:0007669"/>
    <property type="project" value="TreeGrafter"/>
</dbReference>